<gene>
    <name evidence="4" type="ordered locus">MBIO_0112</name>
</gene>
<dbReference type="InterPro" id="IPR036597">
    <property type="entry name" value="Fido-like_dom_sf"/>
</dbReference>
<dbReference type="InterPro" id="IPR003812">
    <property type="entry name" value="Fido"/>
</dbReference>
<evidence type="ECO:0000256" key="2">
    <source>
        <dbReference type="PIRSR" id="PIRSR640198-2"/>
    </source>
</evidence>
<dbReference type="PANTHER" id="PTHR13504:SF38">
    <property type="entry name" value="FIDO DOMAIN-CONTAINING PROTEIN"/>
    <property type="match status" value="1"/>
</dbReference>
<evidence type="ECO:0000313" key="4">
    <source>
        <dbReference type="EMBL" id="BAH69377.1"/>
    </source>
</evidence>
<dbReference type="Proteomes" id="UP000006810">
    <property type="component" value="Chromosome"/>
</dbReference>
<name>C4XE05_MYCFP</name>
<dbReference type="Gene3D" id="1.10.3290.10">
    <property type="entry name" value="Fido-like domain"/>
    <property type="match status" value="1"/>
</dbReference>
<dbReference type="InterPro" id="IPR040198">
    <property type="entry name" value="Fido_containing"/>
</dbReference>
<dbReference type="KEGG" id="mfp:MBIO_0112"/>
<reference evidence="4 5" key="1">
    <citation type="journal article" date="2009" name="Curr. Microbiol.">
        <title>Molecular cloning and expression of a novel cholinephosphotransferase involved in glycoglycerophospholipid biosynthesis of Mycoplasma fermentans.</title>
        <authorList>
            <person name="Ishida N."/>
            <person name="Irikura D."/>
            <person name="Matsuda K."/>
            <person name="Sato S."/>
            <person name="Asano K."/>
        </authorList>
    </citation>
    <scope>NUCLEOTIDE SEQUENCE [LARGE SCALE GENOMIC DNA]</scope>
    <source>
        <strain evidence="5">ATCC 19989 / NBRC 14854 / NCTC 10117 / PG18</strain>
    </source>
</reference>
<dbReference type="GO" id="GO:0005524">
    <property type="term" value="F:ATP binding"/>
    <property type="evidence" value="ECO:0007669"/>
    <property type="project" value="UniProtKB-KW"/>
</dbReference>
<feature type="binding site" evidence="2">
    <location>
        <begin position="209"/>
        <end position="216"/>
    </location>
    <ligand>
        <name>ATP</name>
        <dbReference type="ChEBI" id="CHEBI:30616"/>
    </ligand>
</feature>
<organism evidence="4 5">
    <name type="scientific">Mycoplasmopsis fermentans (strain ATCC 19989 / NBRC 14854 / NCTC 10117 / PG18)</name>
    <name type="common">Mycoplasma fermentans</name>
    <dbReference type="NCBI Taxonomy" id="496833"/>
    <lineage>
        <taxon>Bacteria</taxon>
        <taxon>Bacillati</taxon>
        <taxon>Mycoplasmatota</taxon>
        <taxon>Mycoplasmoidales</taxon>
        <taxon>Metamycoplasmataceae</taxon>
        <taxon>Mycoplasmopsis</taxon>
    </lineage>
</organism>
<evidence type="ECO:0000313" key="5">
    <source>
        <dbReference type="Proteomes" id="UP000006810"/>
    </source>
</evidence>
<keyword evidence="2" id="KW-0547">Nucleotide-binding</keyword>
<dbReference type="EMBL" id="AP009608">
    <property type="protein sequence ID" value="BAH69377.1"/>
    <property type="molecule type" value="Genomic_DNA"/>
</dbReference>
<evidence type="ECO:0000256" key="1">
    <source>
        <dbReference type="PIRSR" id="PIRSR640198-1"/>
    </source>
</evidence>
<dbReference type="SUPFAM" id="SSF140931">
    <property type="entry name" value="Fic-like"/>
    <property type="match status" value="1"/>
</dbReference>
<sequence length="351" mass="41664">MIIMVKKEKRFFDYSFLKNIINNEINKKLKQIYELNGLINDFSNIPEQTKNTLIKNSIFQSVTSSNKIENIVSTTNKIENIIFNNKKYTGENELEIQGYNDVLNIILNNFDNIDITKSNILNLHNQLYKYSNKTYLKGKFKEMNNYIFSIDQNNYKTVIFEPVDHSLVDDYITKICDEYNKRNDEKIIDPLILIPTFILDFLCIHPFSDGNGRISRLLTNCLLFQNDFMINKYISFEKIIEENLNQYYFTLRKSSTNWQYSQNDYLPFIDYFLDCLIISYNKLIDVNKKDYLENQIIEILTTSLIPLSTKEISERLVSISRRTLERKLKVLLEQNKIKKVGQYKNAKYKLT</sequence>
<keyword evidence="5" id="KW-1185">Reference proteome</keyword>
<dbReference type="PANTHER" id="PTHR13504">
    <property type="entry name" value="FIDO DOMAIN-CONTAINING PROTEIN DDB_G0283145"/>
    <property type="match status" value="1"/>
</dbReference>
<dbReference type="HOGENOM" id="CLU_046381_0_0_14"/>
<protein>
    <recommendedName>
        <fullName evidence="3">Fido domain-containing protein</fullName>
    </recommendedName>
</protein>
<feature type="binding site" evidence="2">
    <location>
        <begin position="247"/>
        <end position="248"/>
    </location>
    <ligand>
        <name>ATP</name>
        <dbReference type="ChEBI" id="CHEBI:30616"/>
    </ligand>
</feature>
<accession>C4XE05</accession>
<feature type="binding site" evidence="2">
    <location>
        <position position="257"/>
    </location>
    <ligand>
        <name>ATP</name>
        <dbReference type="ChEBI" id="CHEBI:30616"/>
    </ligand>
</feature>
<dbReference type="PATRIC" id="fig|496833.3.peg.532"/>
<dbReference type="eggNOG" id="COG3177">
    <property type="taxonomic scope" value="Bacteria"/>
</dbReference>
<dbReference type="Gene3D" id="1.10.10.10">
    <property type="entry name" value="Winged helix-like DNA-binding domain superfamily/Winged helix DNA-binding domain"/>
    <property type="match status" value="1"/>
</dbReference>
<evidence type="ECO:0000259" key="3">
    <source>
        <dbReference type="PROSITE" id="PS51459"/>
    </source>
</evidence>
<dbReference type="AlphaFoldDB" id="C4XE05"/>
<dbReference type="PROSITE" id="PS51459">
    <property type="entry name" value="FIDO"/>
    <property type="match status" value="1"/>
</dbReference>
<dbReference type="Pfam" id="PF02661">
    <property type="entry name" value="Fic"/>
    <property type="match status" value="1"/>
</dbReference>
<keyword evidence="2" id="KW-0067">ATP-binding</keyword>
<dbReference type="InterPro" id="IPR036388">
    <property type="entry name" value="WH-like_DNA-bd_sf"/>
</dbReference>
<proteinExistence type="predicted"/>
<feature type="active site" evidence="1">
    <location>
        <position position="205"/>
    </location>
</feature>
<feature type="domain" description="Fido" evidence="3">
    <location>
        <begin position="115"/>
        <end position="274"/>
    </location>
</feature>